<dbReference type="FunFam" id="2.30.180.10:FF:000014">
    <property type="entry name" value="Stabilin 1"/>
    <property type="match status" value="1"/>
</dbReference>
<dbReference type="InterPro" id="IPR036378">
    <property type="entry name" value="FAS1_dom_sf"/>
</dbReference>
<dbReference type="PANTHER" id="PTHR10900:SF77">
    <property type="entry name" value="FI19380P1"/>
    <property type="match status" value="1"/>
</dbReference>
<organism evidence="3 4">
    <name type="scientific">Christiangramia aestuarii</name>
    <dbReference type="NCBI Taxonomy" id="1028746"/>
    <lineage>
        <taxon>Bacteria</taxon>
        <taxon>Pseudomonadati</taxon>
        <taxon>Bacteroidota</taxon>
        <taxon>Flavobacteriia</taxon>
        <taxon>Flavobacteriales</taxon>
        <taxon>Flavobacteriaceae</taxon>
        <taxon>Christiangramia</taxon>
    </lineage>
</organism>
<feature type="domain" description="FAS1" evidence="2">
    <location>
        <begin position="51"/>
        <end position="192"/>
    </location>
</feature>
<dbReference type="InterPro" id="IPR000782">
    <property type="entry name" value="FAS1_domain"/>
</dbReference>
<accession>A0A7M3SXA9</accession>
<feature type="domain" description="FAS1" evidence="2">
    <location>
        <begin position="194"/>
        <end position="334"/>
    </location>
</feature>
<protein>
    <submittedName>
        <fullName evidence="3">Fasciclin domain-containing protein</fullName>
    </submittedName>
</protein>
<name>A0A7M3SXA9_9FLAO</name>
<dbReference type="PROSITE" id="PS51257">
    <property type="entry name" value="PROKAR_LIPOPROTEIN"/>
    <property type="match status" value="1"/>
</dbReference>
<comment type="caution">
    <text evidence="3">The sequence shown here is derived from an EMBL/GenBank/DDBJ whole genome shotgun (WGS) entry which is preliminary data.</text>
</comment>
<sequence length="343" mass="36292">MNFILKNVKLSFLALIICFGFTACDEEDDFQFDDDVTVTPDPDPTDDGGVESNNILDFASANGYTTFVAAAEAADLTSVLVGDDELTVFMPTNDAFQALLDSNDDWTALGDIPEDLLVEVLMNHVQSGSLMAADLSTGYLTSMAQTEIDGEMIDLSLYVNVGETVMLNGMSTVTDPDNEVDNGVVHVVDAVIGLPDLTTFATADPDFDSLEAALTEAELVTTLQGDGPFTVFAPVNDAFQALLDSNDDWTELTDIDSETLTAVLTYHVISGINANSEDIDDGTMVTTVQGQDLTINKDGDGNVTVTDATGATVNVVAANVQATNGIIHAVDGVLLPDMSDDSE</sequence>
<evidence type="ECO:0000313" key="3">
    <source>
        <dbReference type="EMBL" id="MUP41240.1"/>
    </source>
</evidence>
<dbReference type="Pfam" id="PF02469">
    <property type="entry name" value="Fasciclin"/>
    <property type="match status" value="2"/>
</dbReference>
<feature type="chain" id="PRO_5029832132" evidence="1">
    <location>
        <begin position="26"/>
        <end position="343"/>
    </location>
</feature>
<dbReference type="Gene3D" id="2.30.180.10">
    <property type="entry name" value="FAS1 domain"/>
    <property type="match status" value="2"/>
</dbReference>
<dbReference type="EMBL" id="VJVW01000001">
    <property type="protein sequence ID" value="MUP41240.1"/>
    <property type="molecule type" value="Genomic_DNA"/>
</dbReference>
<reference evidence="3 4" key="1">
    <citation type="submission" date="2019-07" db="EMBL/GenBank/DDBJ databases">
        <title>Gramella aestuarii sp. nov., isolated from a tidal flat, and emended description of Gramella echinicola.</title>
        <authorList>
            <person name="Liu L."/>
        </authorList>
    </citation>
    <scope>NUCLEOTIDE SEQUENCE [LARGE SCALE GENOMIC DNA]</scope>
    <source>
        <strain evidence="3 4">BS12</strain>
    </source>
</reference>
<dbReference type="PROSITE" id="PS50213">
    <property type="entry name" value="FAS1"/>
    <property type="match status" value="2"/>
</dbReference>
<proteinExistence type="predicted"/>
<evidence type="ECO:0000313" key="4">
    <source>
        <dbReference type="Proteomes" id="UP000460416"/>
    </source>
</evidence>
<gene>
    <name evidence="3" type="ORF">FLP08_01495</name>
</gene>
<keyword evidence="4" id="KW-1185">Reference proteome</keyword>
<dbReference type="Proteomes" id="UP000460416">
    <property type="component" value="Unassembled WGS sequence"/>
</dbReference>
<feature type="signal peptide" evidence="1">
    <location>
        <begin position="1"/>
        <end position="25"/>
    </location>
</feature>
<dbReference type="SMART" id="SM00554">
    <property type="entry name" value="FAS1"/>
    <property type="match status" value="2"/>
</dbReference>
<dbReference type="GO" id="GO:0005615">
    <property type="term" value="C:extracellular space"/>
    <property type="evidence" value="ECO:0007669"/>
    <property type="project" value="TreeGrafter"/>
</dbReference>
<dbReference type="InterPro" id="IPR050904">
    <property type="entry name" value="Adhesion/Biosynth-related"/>
</dbReference>
<dbReference type="SUPFAM" id="SSF82153">
    <property type="entry name" value="FAS1 domain"/>
    <property type="match status" value="2"/>
</dbReference>
<keyword evidence="1" id="KW-0732">Signal</keyword>
<dbReference type="OrthoDB" id="9800666at2"/>
<dbReference type="RefSeq" id="WP_156273328.1">
    <property type="nucleotide sequence ID" value="NZ_BAABGI010000002.1"/>
</dbReference>
<dbReference type="AlphaFoldDB" id="A0A7M3SXA9"/>
<evidence type="ECO:0000256" key="1">
    <source>
        <dbReference type="SAM" id="SignalP"/>
    </source>
</evidence>
<dbReference type="PANTHER" id="PTHR10900">
    <property type="entry name" value="PERIOSTIN-RELATED"/>
    <property type="match status" value="1"/>
</dbReference>
<evidence type="ECO:0000259" key="2">
    <source>
        <dbReference type="PROSITE" id="PS50213"/>
    </source>
</evidence>